<dbReference type="SUPFAM" id="SSF109604">
    <property type="entry name" value="HD-domain/PDEase-like"/>
    <property type="match status" value="1"/>
</dbReference>
<dbReference type="PANTHER" id="PTHR45228:SF4">
    <property type="entry name" value="LIPOPROTEIN"/>
    <property type="match status" value="1"/>
</dbReference>
<dbReference type="InterPro" id="IPR000014">
    <property type="entry name" value="PAS"/>
</dbReference>
<evidence type="ECO:0000259" key="3">
    <source>
        <dbReference type="PROSITE" id="PS50112"/>
    </source>
</evidence>
<dbReference type="Pfam" id="PF13487">
    <property type="entry name" value="HD_5"/>
    <property type="match status" value="1"/>
</dbReference>
<evidence type="ECO:0000259" key="5">
    <source>
        <dbReference type="PROSITE" id="PS50887"/>
    </source>
</evidence>
<dbReference type="Pfam" id="PF08447">
    <property type="entry name" value="PAS_3"/>
    <property type="match status" value="1"/>
</dbReference>
<gene>
    <name evidence="7" type="ORF">ENI34_06345</name>
</gene>
<protein>
    <submittedName>
        <fullName evidence="7">PAS domain S-box protein</fullName>
    </submittedName>
</protein>
<evidence type="ECO:0000313" key="7">
    <source>
        <dbReference type="EMBL" id="HEC78745.1"/>
    </source>
</evidence>
<dbReference type="SMART" id="SM00267">
    <property type="entry name" value="GGDEF"/>
    <property type="match status" value="1"/>
</dbReference>
<feature type="domain" description="PAS" evidence="3">
    <location>
        <begin position="132"/>
        <end position="204"/>
    </location>
</feature>
<dbReference type="NCBIfam" id="TIGR00254">
    <property type="entry name" value="GGDEF"/>
    <property type="match status" value="1"/>
</dbReference>
<dbReference type="SUPFAM" id="SSF52172">
    <property type="entry name" value="CheY-like"/>
    <property type="match status" value="2"/>
</dbReference>
<feature type="modified residue" description="4-aspartylphosphate" evidence="1">
    <location>
        <position position="622"/>
    </location>
</feature>
<evidence type="ECO:0000256" key="1">
    <source>
        <dbReference type="PROSITE-ProRule" id="PRU00169"/>
    </source>
</evidence>
<sequence length="895" mass="102619">MANEKILIVEDEMIVAKDIENILANRGFVVTAIANTGKKAIESIKKNKPDLILLDIVLKGKMDGIKTAEQIQKIFDIPIIFVTAFTNDTILQRAKKIEPYAYIVKPFEASELYTNIEMTLYKHKMKQALQESEERFKILFEYAPDAYYIHDLNGNLIDGNRAAEEITGYSIKELKGKNIFEINILPPEQIPRARELLSKGVKKIIRDSHEFTIIRKDGSRVYVEIRTFPVKIRGKTYMLGIAHDITHRKLFEETLKESEKNYRELVEKASVAILINDIDGNIKYFNSKFAEIFGYTYEEMKDKTFSALIHPDDVKKVLTFHKERINDKLAPKSYEFRGIKKDGSLIYVEVQTTTIKEKGKIVGTRSYLWDISARKNTEEELRILSLIDPLTGLYNRRGFLTLVRQQVDLANRSKKGFFLIFADIDRMKWINDNLGHHEGDRALKTIAAICKQSFRKSDIVGRLGGDEFAICAIEARKDSAQMLIKRLRKNLFNYNKNSQNKVKLSLSIGTTYYDPENPCPVEELLEYADKLMYEHKMQKHSPRLVLTKSESPHLAKKERTEFYLRSEVIKVLIIEDNPDDRDLFVKMLMQAKNNKFDVVHVKTLKNGLNYLAREPIDIVVLDLNLPDSMGFETLKKLHTKVPEIPIIVLTAMEVEDLAVKAIREGAQDCFAKGKFTADVLIRAIRYAIERKYAELELKNSFGKFLHVLEETINTLATVVEMRDPYTAGHQKRVSELAQAIAKEMKLKEEQIKGIKLAALIHDVGKTKVPEDILNKPEKLNANEMKVVKVHPIAGYDILKTIKFPWLIAQIVHQHHERLNGSGYPKGVKGKDILLEAKILAVADVVEAMSADRPYRSAPGLEEALKEIQKNSGKLYDKKVVETCLKLFKQGKFKFK</sequence>
<dbReference type="GO" id="GO:0000160">
    <property type="term" value="P:phosphorelay signal transduction system"/>
    <property type="evidence" value="ECO:0007669"/>
    <property type="project" value="InterPro"/>
</dbReference>
<dbReference type="SUPFAM" id="SSF55073">
    <property type="entry name" value="Nucleotide cyclase"/>
    <property type="match status" value="1"/>
</dbReference>
<dbReference type="NCBIfam" id="TIGR00229">
    <property type="entry name" value="sensory_box"/>
    <property type="match status" value="2"/>
</dbReference>
<dbReference type="InterPro" id="IPR003607">
    <property type="entry name" value="HD/PDEase_dom"/>
</dbReference>
<dbReference type="SMART" id="SM00471">
    <property type="entry name" value="HDc"/>
    <property type="match status" value="1"/>
</dbReference>
<dbReference type="PANTHER" id="PTHR45228">
    <property type="entry name" value="CYCLIC DI-GMP PHOSPHODIESTERASE TM_0186-RELATED"/>
    <property type="match status" value="1"/>
</dbReference>
<feature type="domain" description="Response regulatory" evidence="2">
    <location>
        <begin position="570"/>
        <end position="687"/>
    </location>
</feature>
<dbReference type="InterPro" id="IPR037522">
    <property type="entry name" value="HD_GYP_dom"/>
</dbReference>
<feature type="domain" description="HD-GYP" evidence="6">
    <location>
        <begin position="704"/>
        <end position="895"/>
    </location>
</feature>
<dbReference type="CDD" id="cd17534">
    <property type="entry name" value="REC_DC-like"/>
    <property type="match status" value="1"/>
</dbReference>
<dbReference type="InterPro" id="IPR013655">
    <property type="entry name" value="PAS_fold_3"/>
</dbReference>
<dbReference type="SUPFAM" id="SSF55785">
    <property type="entry name" value="PYP-like sensor domain (PAS domain)"/>
    <property type="match status" value="2"/>
</dbReference>
<feature type="domain" description="GGDEF" evidence="5">
    <location>
        <begin position="415"/>
        <end position="549"/>
    </location>
</feature>
<dbReference type="InterPro" id="IPR000160">
    <property type="entry name" value="GGDEF_dom"/>
</dbReference>
<dbReference type="InterPro" id="IPR029787">
    <property type="entry name" value="Nucleotide_cyclase"/>
</dbReference>
<feature type="modified residue" description="4-aspartylphosphate" evidence="1">
    <location>
        <position position="55"/>
    </location>
</feature>
<dbReference type="InterPro" id="IPR011006">
    <property type="entry name" value="CheY-like_superfamily"/>
</dbReference>
<dbReference type="Gene3D" id="3.40.50.2300">
    <property type="match status" value="2"/>
</dbReference>
<dbReference type="AlphaFoldDB" id="A0A9C9K0C5"/>
<dbReference type="CDD" id="cd00077">
    <property type="entry name" value="HDc"/>
    <property type="match status" value="1"/>
</dbReference>
<dbReference type="SMART" id="SM00086">
    <property type="entry name" value="PAC"/>
    <property type="match status" value="2"/>
</dbReference>
<organism evidence="7 8">
    <name type="scientific">candidate division WOR-3 bacterium</name>
    <dbReference type="NCBI Taxonomy" id="2052148"/>
    <lineage>
        <taxon>Bacteria</taxon>
        <taxon>Bacteria division WOR-3</taxon>
    </lineage>
</organism>
<accession>A0A9C9K0C5</accession>
<proteinExistence type="predicted"/>
<dbReference type="Proteomes" id="UP000885826">
    <property type="component" value="Unassembled WGS sequence"/>
</dbReference>
<evidence type="ECO:0000259" key="4">
    <source>
        <dbReference type="PROSITE" id="PS50113"/>
    </source>
</evidence>
<dbReference type="EMBL" id="DRIG01000066">
    <property type="protein sequence ID" value="HEC78745.1"/>
    <property type="molecule type" value="Genomic_DNA"/>
</dbReference>
<keyword evidence="1" id="KW-0597">Phosphoprotein</keyword>
<feature type="domain" description="PAC" evidence="4">
    <location>
        <begin position="332"/>
        <end position="383"/>
    </location>
</feature>
<feature type="domain" description="Response regulatory" evidence="2">
    <location>
        <begin position="5"/>
        <end position="120"/>
    </location>
</feature>
<dbReference type="SMART" id="SM00448">
    <property type="entry name" value="REC"/>
    <property type="match status" value="2"/>
</dbReference>
<dbReference type="InterPro" id="IPR001789">
    <property type="entry name" value="Sig_transdc_resp-reg_receiver"/>
</dbReference>
<dbReference type="InterPro" id="IPR006675">
    <property type="entry name" value="HDIG_dom"/>
</dbReference>
<dbReference type="PROSITE" id="PS50887">
    <property type="entry name" value="GGDEF"/>
    <property type="match status" value="1"/>
</dbReference>
<dbReference type="Gene3D" id="1.10.3210.10">
    <property type="entry name" value="Hypothetical protein af1432"/>
    <property type="match status" value="1"/>
</dbReference>
<dbReference type="PROSITE" id="PS51832">
    <property type="entry name" value="HD_GYP"/>
    <property type="match status" value="1"/>
</dbReference>
<feature type="domain" description="PAC" evidence="4">
    <location>
        <begin position="207"/>
        <end position="257"/>
    </location>
</feature>
<feature type="domain" description="PAS" evidence="3">
    <location>
        <begin position="258"/>
        <end position="328"/>
    </location>
</feature>
<dbReference type="Gene3D" id="3.30.450.20">
    <property type="entry name" value="PAS domain"/>
    <property type="match status" value="2"/>
</dbReference>
<dbReference type="SMART" id="SM00091">
    <property type="entry name" value="PAS"/>
    <property type="match status" value="2"/>
</dbReference>
<evidence type="ECO:0000313" key="8">
    <source>
        <dbReference type="Proteomes" id="UP000885826"/>
    </source>
</evidence>
<dbReference type="PROSITE" id="PS50110">
    <property type="entry name" value="RESPONSE_REGULATORY"/>
    <property type="match status" value="2"/>
</dbReference>
<comment type="caution">
    <text evidence="7">The sequence shown here is derived from an EMBL/GenBank/DDBJ whole genome shotgun (WGS) entry which is preliminary data.</text>
</comment>
<reference evidence="7" key="1">
    <citation type="journal article" date="2020" name="mSystems">
        <title>Genome- and Community-Level Interaction Insights into Carbon Utilization and Element Cycling Functions of Hydrothermarchaeota in Hydrothermal Sediment.</title>
        <authorList>
            <person name="Zhou Z."/>
            <person name="Liu Y."/>
            <person name="Xu W."/>
            <person name="Pan J."/>
            <person name="Luo Z.H."/>
            <person name="Li M."/>
        </authorList>
    </citation>
    <scope>NUCLEOTIDE SEQUENCE</scope>
    <source>
        <strain evidence="7">HyVt-388</strain>
    </source>
</reference>
<dbReference type="Pfam" id="PF00990">
    <property type="entry name" value="GGDEF"/>
    <property type="match status" value="1"/>
</dbReference>
<dbReference type="PROSITE" id="PS50112">
    <property type="entry name" value="PAS"/>
    <property type="match status" value="2"/>
</dbReference>
<dbReference type="CDD" id="cd00130">
    <property type="entry name" value="PAS"/>
    <property type="match status" value="2"/>
</dbReference>
<dbReference type="NCBIfam" id="TIGR00277">
    <property type="entry name" value="HDIG"/>
    <property type="match status" value="1"/>
</dbReference>
<dbReference type="InterPro" id="IPR035965">
    <property type="entry name" value="PAS-like_dom_sf"/>
</dbReference>
<name>A0A9C9K0C5_UNCW3</name>
<dbReference type="InterPro" id="IPR043128">
    <property type="entry name" value="Rev_trsase/Diguanyl_cyclase"/>
</dbReference>
<dbReference type="InterPro" id="IPR052020">
    <property type="entry name" value="Cyclic_di-GMP/3'3'-cGAMP_PDE"/>
</dbReference>
<dbReference type="PROSITE" id="PS50113">
    <property type="entry name" value="PAC"/>
    <property type="match status" value="2"/>
</dbReference>
<dbReference type="Pfam" id="PF00072">
    <property type="entry name" value="Response_reg"/>
    <property type="match status" value="2"/>
</dbReference>
<dbReference type="CDD" id="cd00156">
    <property type="entry name" value="REC"/>
    <property type="match status" value="1"/>
</dbReference>
<dbReference type="InterPro" id="IPR001610">
    <property type="entry name" value="PAC"/>
</dbReference>
<dbReference type="Gene3D" id="3.30.70.270">
    <property type="match status" value="1"/>
</dbReference>
<dbReference type="Pfam" id="PF13426">
    <property type="entry name" value="PAS_9"/>
    <property type="match status" value="1"/>
</dbReference>
<evidence type="ECO:0000259" key="2">
    <source>
        <dbReference type="PROSITE" id="PS50110"/>
    </source>
</evidence>
<dbReference type="CDD" id="cd01949">
    <property type="entry name" value="GGDEF"/>
    <property type="match status" value="1"/>
</dbReference>
<evidence type="ECO:0000259" key="6">
    <source>
        <dbReference type="PROSITE" id="PS51832"/>
    </source>
</evidence>
<dbReference type="InterPro" id="IPR000700">
    <property type="entry name" value="PAS-assoc_C"/>
</dbReference>